<dbReference type="EMBL" id="RHHQ01000028">
    <property type="protein sequence ID" value="RNB79528.1"/>
    <property type="molecule type" value="Genomic_DNA"/>
</dbReference>
<reference evidence="2 3" key="1">
    <citation type="submission" date="2018-10" db="EMBL/GenBank/DDBJ databases">
        <title>Phylogenomics of Brevibacillus.</title>
        <authorList>
            <person name="Dunlap C."/>
        </authorList>
    </citation>
    <scope>NUCLEOTIDE SEQUENCE [LARGE SCALE GENOMIC DNA]</scope>
    <source>
        <strain evidence="2 3">JCM 15716</strain>
    </source>
</reference>
<dbReference type="SUPFAM" id="SSF54373">
    <property type="entry name" value="FAD-linked reductases, C-terminal domain"/>
    <property type="match status" value="1"/>
</dbReference>
<proteinExistence type="predicted"/>
<dbReference type="PANTHER" id="PTHR10742:SF410">
    <property type="entry name" value="LYSINE-SPECIFIC HISTONE DEMETHYLASE 2"/>
    <property type="match status" value="1"/>
</dbReference>
<dbReference type="SUPFAM" id="SSF51905">
    <property type="entry name" value="FAD/NAD(P)-binding domain"/>
    <property type="match status" value="1"/>
</dbReference>
<dbReference type="PRINTS" id="PR00420">
    <property type="entry name" value="RNGMNOXGNASE"/>
</dbReference>
<evidence type="ECO:0000313" key="3">
    <source>
        <dbReference type="Proteomes" id="UP000271031"/>
    </source>
</evidence>
<dbReference type="PROSITE" id="PS51318">
    <property type="entry name" value="TAT"/>
    <property type="match status" value="1"/>
</dbReference>
<dbReference type="GO" id="GO:0016491">
    <property type="term" value="F:oxidoreductase activity"/>
    <property type="evidence" value="ECO:0007669"/>
    <property type="project" value="InterPro"/>
</dbReference>
<dbReference type="AlphaFoldDB" id="A0A3M8CV96"/>
<dbReference type="InterPro" id="IPR050281">
    <property type="entry name" value="Flavin_monoamine_oxidase"/>
</dbReference>
<feature type="domain" description="Amine oxidase" evidence="1">
    <location>
        <begin position="132"/>
        <end position="366"/>
    </location>
</feature>
<name>A0A3M8CV96_9BACL</name>
<dbReference type="Proteomes" id="UP000271031">
    <property type="component" value="Unassembled WGS sequence"/>
</dbReference>
<gene>
    <name evidence="2" type="ORF">EDM56_28800</name>
</gene>
<keyword evidence="3" id="KW-1185">Reference proteome</keyword>
<organism evidence="2 3">
    <name type="scientific">Brevibacillus fluminis</name>
    <dbReference type="NCBI Taxonomy" id="511487"/>
    <lineage>
        <taxon>Bacteria</taxon>
        <taxon>Bacillati</taxon>
        <taxon>Bacillota</taxon>
        <taxon>Bacilli</taxon>
        <taxon>Bacillales</taxon>
        <taxon>Paenibacillaceae</taxon>
        <taxon>Brevibacillus</taxon>
    </lineage>
</organism>
<dbReference type="OrthoDB" id="25353at2"/>
<accession>A0A3M8CV96</accession>
<dbReference type="Pfam" id="PF01593">
    <property type="entry name" value="Amino_oxidase"/>
    <property type="match status" value="2"/>
</dbReference>
<dbReference type="Gene3D" id="3.90.660.10">
    <property type="match status" value="2"/>
</dbReference>
<dbReference type="RefSeq" id="WP_122921379.1">
    <property type="nucleotide sequence ID" value="NZ_RHHQ01000028.1"/>
</dbReference>
<evidence type="ECO:0000313" key="2">
    <source>
        <dbReference type="EMBL" id="RNB79528.1"/>
    </source>
</evidence>
<feature type="domain" description="Amine oxidase" evidence="1">
    <location>
        <begin position="58"/>
        <end position="124"/>
    </location>
</feature>
<dbReference type="InterPro" id="IPR036188">
    <property type="entry name" value="FAD/NAD-bd_sf"/>
</dbReference>
<protein>
    <submittedName>
        <fullName evidence="2">FAD-dependent oxidoreductase</fullName>
    </submittedName>
</protein>
<dbReference type="InterPro" id="IPR006311">
    <property type="entry name" value="TAT_signal"/>
</dbReference>
<dbReference type="Gene3D" id="3.50.50.60">
    <property type="entry name" value="FAD/NAD(P)-binding domain"/>
    <property type="match status" value="2"/>
</dbReference>
<comment type="caution">
    <text evidence="2">The sequence shown here is derived from an EMBL/GenBank/DDBJ whole genome shotgun (WGS) entry which is preliminary data.</text>
</comment>
<dbReference type="InterPro" id="IPR002937">
    <property type="entry name" value="Amino_oxidase"/>
</dbReference>
<evidence type="ECO:0000259" key="1">
    <source>
        <dbReference type="Pfam" id="PF01593"/>
    </source>
</evidence>
<sequence length="369" mass="40363">MFQKVSRRSFLKTSMFATLTGLLWGDVTDTLIGTGHAQAATTPTPVNRTDVIVIGAGIAGLAAAHALQAAGHKVVVLEARDRIGGRIWTNHDLGVPLELGASWIHGIDYRSPIRFLAQKYEMLHTDGASTLSGFEQVYADIAKGLDIHLNQVVYQIHYNDRGVAIGTHNGIYQAQHAVVTLPLGVLQSGQVAFHPELPERKQQAISRLDAGNLNKVYLRFPHVFWDQSQSAISLDSSAQHLSEFLSLYKYTKQPVLLGSYSSAPGDEIEAWTDQQIVDHAMQSLRKQYGAQIPQPIDAKITRWASDPYSRGSYTAYTGASTPDDMDIVAETVANRLFFAGEATNRADYASVHGAYLSGVREAEKIMSLA</sequence>
<dbReference type="PANTHER" id="PTHR10742">
    <property type="entry name" value="FLAVIN MONOAMINE OXIDASE"/>
    <property type="match status" value="1"/>
</dbReference>